<dbReference type="Proteomes" id="UP000254634">
    <property type="component" value="Unassembled WGS sequence"/>
</dbReference>
<evidence type="ECO:0000313" key="8">
    <source>
        <dbReference type="EMBL" id="SUN77046.1"/>
    </source>
</evidence>
<keyword evidence="2" id="KW-0813">Transport</keyword>
<dbReference type="Gene3D" id="1.20.1250.20">
    <property type="entry name" value="MFS general substrate transporter like domains"/>
    <property type="match status" value="1"/>
</dbReference>
<evidence type="ECO:0000256" key="1">
    <source>
        <dbReference type="ARBA" id="ARBA00004651"/>
    </source>
</evidence>
<dbReference type="OrthoDB" id="2989542at2"/>
<evidence type="ECO:0000256" key="6">
    <source>
        <dbReference type="ARBA" id="ARBA00023136"/>
    </source>
</evidence>
<reference evidence="8" key="1">
    <citation type="submission" date="2018-06" db="EMBL/GenBank/DDBJ databases">
        <authorList>
            <consortium name="Pathogen Informatics"/>
            <person name="Doyle S."/>
        </authorList>
    </citation>
    <scope>NUCLEOTIDE SEQUENCE [LARGE SCALE GENOMIC DNA]</scope>
    <source>
        <strain evidence="8">NCTC13765</strain>
    </source>
</reference>
<accession>A0A380L1D9</accession>
<sequence>MNIFFTNKDFRQLTINQWISTVGDTIFYLAFINHVSSAPFAPLAIFLISLSETAPQILQIFTGAIADFQTKRIFKYTFLTFVKFVLYFLVALLLSGTAFSLGSVIIICLINLISDTISFFSGAMLTPIFIKLISEDMASAMGFRQATINLVRTLSNLAGGLLLGFISIELLAFINALTFLLSFLGILLIKKSLMRYEETIELEQKPINLKNFWQHLLDSVKQLLAFKGAMKLFVIISISQAVLTVVTPVVTLLLIKHPFLGLETGQSLALLTTIELIGVIGGSLFSGNLLKNISTKTSLYAGQFMEGLLLIGFFSNNFILITFAVFGDALVTGITAPRLQAAVFSLIPEKSMGAVQSAISAITIVLPSLLSILLVSIATSLGTPAVSLTLGALLLLGLYLLKDFREFLVTSN</sequence>
<keyword evidence="9" id="KW-1185">Reference proteome</keyword>
<feature type="transmembrane region" description="Helical" evidence="7">
    <location>
        <begin position="84"/>
        <end position="110"/>
    </location>
</feature>
<keyword evidence="3" id="KW-1003">Cell membrane</keyword>
<dbReference type="InterPro" id="IPR036259">
    <property type="entry name" value="MFS_trans_sf"/>
</dbReference>
<keyword evidence="5 7" id="KW-1133">Transmembrane helix</keyword>
<keyword evidence="6 7" id="KW-0472">Membrane</keyword>
<feature type="transmembrane region" description="Helical" evidence="7">
    <location>
        <begin position="26"/>
        <end position="50"/>
    </location>
</feature>
<dbReference type="AlphaFoldDB" id="A0A380L1D9"/>
<evidence type="ECO:0000256" key="4">
    <source>
        <dbReference type="ARBA" id="ARBA00022692"/>
    </source>
</evidence>
<evidence type="ECO:0000256" key="3">
    <source>
        <dbReference type="ARBA" id="ARBA00022475"/>
    </source>
</evidence>
<evidence type="ECO:0000256" key="7">
    <source>
        <dbReference type="SAM" id="Phobius"/>
    </source>
</evidence>
<protein>
    <submittedName>
        <fullName evidence="8">Transporter, major facilitator family protein</fullName>
    </submittedName>
</protein>
<feature type="transmembrane region" description="Helical" evidence="7">
    <location>
        <begin position="381"/>
        <end position="401"/>
    </location>
</feature>
<evidence type="ECO:0000313" key="9">
    <source>
        <dbReference type="Proteomes" id="UP000254634"/>
    </source>
</evidence>
<comment type="subcellular location">
    <subcellularLocation>
        <location evidence="1">Cell membrane</location>
        <topology evidence="1">Multi-pass membrane protein</topology>
    </subcellularLocation>
</comment>
<feature type="transmembrane region" description="Helical" evidence="7">
    <location>
        <begin position="267"/>
        <end position="287"/>
    </location>
</feature>
<dbReference type="GO" id="GO:0005886">
    <property type="term" value="C:plasma membrane"/>
    <property type="evidence" value="ECO:0007669"/>
    <property type="project" value="UniProtKB-SubCell"/>
</dbReference>
<feature type="transmembrane region" description="Helical" evidence="7">
    <location>
        <begin position="116"/>
        <end position="134"/>
    </location>
</feature>
<feature type="transmembrane region" description="Helical" evidence="7">
    <location>
        <begin position="354"/>
        <end position="374"/>
    </location>
</feature>
<dbReference type="EMBL" id="UHFR01000005">
    <property type="protein sequence ID" value="SUN77046.1"/>
    <property type="molecule type" value="Genomic_DNA"/>
</dbReference>
<dbReference type="STRING" id="1123307.GCA_000380065_00925"/>
<dbReference type="PANTHER" id="PTHR43266">
    <property type="entry name" value="MACROLIDE-EFFLUX PROTEIN"/>
    <property type="match status" value="1"/>
</dbReference>
<organism evidence="8 9">
    <name type="scientific">Streptococcus massiliensis</name>
    <dbReference type="NCBI Taxonomy" id="313439"/>
    <lineage>
        <taxon>Bacteria</taxon>
        <taxon>Bacillati</taxon>
        <taxon>Bacillota</taxon>
        <taxon>Bacilli</taxon>
        <taxon>Lactobacillales</taxon>
        <taxon>Streptococcaceae</taxon>
        <taxon>Streptococcus</taxon>
    </lineage>
</organism>
<gene>
    <name evidence="8" type="ORF">NCTC13765_01568</name>
</gene>
<dbReference type="RefSeq" id="WP_018371623.1">
    <property type="nucleotide sequence ID" value="NZ_UHFR01000005.1"/>
</dbReference>
<feature type="transmembrane region" description="Helical" evidence="7">
    <location>
        <begin position="172"/>
        <end position="189"/>
    </location>
</feature>
<evidence type="ECO:0000256" key="2">
    <source>
        <dbReference type="ARBA" id="ARBA00022448"/>
    </source>
</evidence>
<feature type="transmembrane region" description="Helical" evidence="7">
    <location>
        <begin position="232"/>
        <end position="255"/>
    </location>
</feature>
<proteinExistence type="predicted"/>
<feature type="transmembrane region" description="Helical" evidence="7">
    <location>
        <begin position="308"/>
        <end position="334"/>
    </location>
</feature>
<dbReference type="PANTHER" id="PTHR43266:SF2">
    <property type="entry name" value="MAJOR FACILITATOR SUPERFAMILY (MFS) PROFILE DOMAIN-CONTAINING PROTEIN"/>
    <property type="match status" value="1"/>
</dbReference>
<keyword evidence="4 7" id="KW-0812">Transmembrane</keyword>
<name>A0A380L1D9_9STRE</name>
<evidence type="ECO:0000256" key="5">
    <source>
        <dbReference type="ARBA" id="ARBA00022989"/>
    </source>
</evidence>
<dbReference type="SUPFAM" id="SSF103473">
    <property type="entry name" value="MFS general substrate transporter"/>
    <property type="match status" value="1"/>
</dbReference>